<proteinExistence type="inferred from homology"/>
<feature type="transmembrane region" description="Helical" evidence="8">
    <location>
        <begin position="545"/>
        <end position="564"/>
    </location>
</feature>
<evidence type="ECO:0008006" key="11">
    <source>
        <dbReference type="Google" id="ProtNLM"/>
    </source>
</evidence>
<evidence type="ECO:0000313" key="9">
    <source>
        <dbReference type="EMBL" id="KAF7261149.1"/>
    </source>
</evidence>
<evidence type="ECO:0000256" key="6">
    <source>
        <dbReference type="ARBA" id="ARBA00023136"/>
    </source>
</evidence>
<keyword evidence="6 8" id="KW-0472">Membrane</keyword>
<comment type="similarity">
    <text evidence="2">Belongs to the bile acid:sodium symporter (BASS) (TC 2.A.28) family.</text>
</comment>
<dbReference type="InterPro" id="IPR038770">
    <property type="entry name" value="Na+/solute_symporter_sf"/>
</dbReference>
<feature type="transmembrane region" description="Helical" evidence="8">
    <location>
        <begin position="418"/>
        <end position="439"/>
    </location>
</feature>
<keyword evidence="4" id="KW-0813">Transport</keyword>
<dbReference type="Pfam" id="PF01758">
    <property type="entry name" value="SBF"/>
    <property type="match status" value="1"/>
</dbReference>
<gene>
    <name evidence="9" type="ORF">EG68_01385</name>
</gene>
<feature type="region of interest" description="Disordered" evidence="7">
    <location>
        <begin position="764"/>
        <end position="797"/>
    </location>
</feature>
<feature type="transmembrane region" description="Helical" evidence="8">
    <location>
        <begin position="451"/>
        <end position="473"/>
    </location>
</feature>
<comment type="caution">
    <text evidence="9">The sequence shown here is derived from an EMBL/GenBank/DDBJ whole genome shotgun (WGS) entry which is preliminary data.</text>
</comment>
<dbReference type="OrthoDB" id="203097at2759"/>
<sequence length="877" mass="97643">MLEWLTTVSGPCQLGTNVNEEIPTTRLPKFKRIMEDQQHLIRPKTTFHAKCTINILFVIIHTCNAIHSRQPLMGKNQSTVIDCSVEYEIEMSEKPVRYYGEDTGSYYPQLPVLIIGMYQWVGLKCSCCCDQENIKRAAASAFATQKSFAQNETMEMNMSESSGELYYQIISSNGHVAVPTTAKESHHHNRGNYVASNENLLKSVDCDKPHACVESYTKVECVSANQNDTINKPVIQGFYIYADNLGRSKVKASLIWVDKSQENSGLSAPGWTDVFDQAEEQNSKIHASTQMNEYPRWLITDARIFVNKQRQLFDEDIKLQGNLSQEYNKTIEGRWEHQIRVTIILRPQKFYLASDWSAAIIAFMISLSVGCCNDPVMLRLHIKRPKEVLAGIFCQLLIIPGLALLVGICFQLDVDQAFGLFLTATVPGGGLAYLLTYLVHGDRHLSASLSFIVSWIDIVVSPIWISTVGWFWFNRPLHTGKSVGWLSIIAFAQTLGMVMRGCRPGVAHAVLTWVTRPLLLLSGILMVTLGVYINHYAVTEINQNLILSLLFLITMGFVLGWTAGQLTRQGMPTTKTLATESAVFNGLLCMPLLRTCLHAPEGDLAAVVSLWAIFLAPIPLVYHAIVSLVKGWLTGYLQRRKKNEQQNVISTILVSAGSVPPRDISVASVAAVAAAAIAVAPAITVRPRAATTSTQQATTWSTEDTNSKQHHSVTKVNYGSPDCTYASQTQPKSIVKENSFAPDYIMRTANETDNHRYDAFLHESKQSTARDGHLEDRKSDYRQSRQATVTHAESDHVMQGTESIPGCLMDFTGGAVAMRPIRHKGQAPCSSLDPELQADEIPAVITKMDEKNTTEKPRSMIVMKKRERQPPLPYTNL</sequence>
<evidence type="ECO:0000256" key="5">
    <source>
        <dbReference type="ARBA" id="ARBA00022989"/>
    </source>
</evidence>
<name>A0A8S9Z156_9TREM</name>
<feature type="transmembrane region" description="Helical" evidence="8">
    <location>
        <begin position="485"/>
        <end position="502"/>
    </location>
</feature>
<evidence type="ECO:0000256" key="3">
    <source>
        <dbReference type="ARBA" id="ARBA00022692"/>
    </source>
</evidence>
<evidence type="ECO:0000256" key="2">
    <source>
        <dbReference type="ARBA" id="ARBA00006528"/>
    </source>
</evidence>
<organism evidence="9 10">
    <name type="scientific">Paragonimus skrjabini miyazakii</name>
    <dbReference type="NCBI Taxonomy" id="59628"/>
    <lineage>
        <taxon>Eukaryota</taxon>
        <taxon>Metazoa</taxon>
        <taxon>Spiralia</taxon>
        <taxon>Lophotrochozoa</taxon>
        <taxon>Platyhelminthes</taxon>
        <taxon>Trematoda</taxon>
        <taxon>Digenea</taxon>
        <taxon>Plagiorchiida</taxon>
        <taxon>Troglotremata</taxon>
        <taxon>Troglotrematidae</taxon>
        <taxon>Paragonimus</taxon>
    </lineage>
</organism>
<keyword evidence="5 8" id="KW-1133">Transmembrane helix</keyword>
<dbReference type="GO" id="GO:0016020">
    <property type="term" value="C:membrane"/>
    <property type="evidence" value="ECO:0007669"/>
    <property type="project" value="UniProtKB-SubCell"/>
</dbReference>
<dbReference type="PANTHER" id="PTHR10361:SF28">
    <property type="entry name" value="P3 PROTEIN-RELATED"/>
    <property type="match status" value="1"/>
</dbReference>
<dbReference type="InterPro" id="IPR004710">
    <property type="entry name" value="Bilac:Na_transpt"/>
</dbReference>
<dbReference type="EMBL" id="JTDE01000472">
    <property type="protein sequence ID" value="KAF7261149.1"/>
    <property type="molecule type" value="Genomic_DNA"/>
</dbReference>
<evidence type="ECO:0000256" key="4">
    <source>
        <dbReference type="ARBA" id="ARBA00022847"/>
    </source>
</evidence>
<dbReference type="InterPro" id="IPR002657">
    <property type="entry name" value="BilAc:Na_symport/Acr3"/>
</dbReference>
<evidence type="ECO:0000313" key="10">
    <source>
        <dbReference type="Proteomes" id="UP000822476"/>
    </source>
</evidence>
<feature type="transmembrane region" description="Helical" evidence="8">
    <location>
        <begin position="514"/>
        <end position="533"/>
    </location>
</feature>
<feature type="transmembrane region" description="Helical" evidence="8">
    <location>
        <begin position="388"/>
        <end position="412"/>
    </location>
</feature>
<accession>A0A8S9Z156</accession>
<keyword evidence="3 8" id="KW-0812">Transmembrane</keyword>
<evidence type="ECO:0000256" key="8">
    <source>
        <dbReference type="SAM" id="Phobius"/>
    </source>
</evidence>
<evidence type="ECO:0000256" key="1">
    <source>
        <dbReference type="ARBA" id="ARBA00004141"/>
    </source>
</evidence>
<protein>
    <recommendedName>
        <fullName evidence="11">Sodium-bile acid cotransporter</fullName>
    </recommendedName>
</protein>
<feature type="transmembrane region" description="Helical" evidence="8">
    <location>
        <begin position="605"/>
        <end position="633"/>
    </location>
</feature>
<keyword evidence="4" id="KW-0769">Symport</keyword>
<evidence type="ECO:0000256" key="7">
    <source>
        <dbReference type="SAM" id="MobiDB-lite"/>
    </source>
</evidence>
<keyword evidence="10" id="KW-1185">Reference proteome</keyword>
<dbReference type="CDD" id="cd06174">
    <property type="entry name" value="MFS"/>
    <property type="match status" value="1"/>
</dbReference>
<dbReference type="GO" id="GO:0015293">
    <property type="term" value="F:symporter activity"/>
    <property type="evidence" value="ECO:0007669"/>
    <property type="project" value="UniProtKB-KW"/>
</dbReference>
<dbReference type="Proteomes" id="UP000822476">
    <property type="component" value="Unassembled WGS sequence"/>
</dbReference>
<feature type="region of interest" description="Disordered" evidence="7">
    <location>
        <begin position="850"/>
        <end position="877"/>
    </location>
</feature>
<reference evidence="9" key="1">
    <citation type="submission" date="2019-07" db="EMBL/GenBank/DDBJ databases">
        <title>Annotation for the trematode Paragonimus miyazaki's.</title>
        <authorList>
            <person name="Choi Y.-J."/>
        </authorList>
    </citation>
    <scope>NUCLEOTIDE SEQUENCE</scope>
    <source>
        <strain evidence="9">Japan</strain>
    </source>
</reference>
<feature type="compositionally biased region" description="Basic and acidic residues" evidence="7">
    <location>
        <begin position="764"/>
        <end position="783"/>
    </location>
</feature>
<dbReference type="PANTHER" id="PTHR10361">
    <property type="entry name" value="SODIUM-BILE ACID COTRANSPORTER"/>
    <property type="match status" value="1"/>
</dbReference>
<dbReference type="Gene3D" id="1.20.1530.20">
    <property type="match status" value="1"/>
</dbReference>
<comment type="subcellular location">
    <subcellularLocation>
        <location evidence="1">Membrane</location>
        <topology evidence="1">Multi-pass membrane protein</topology>
    </subcellularLocation>
</comment>
<dbReference type="AlphaFoldDB" id="A0A8S9Z156"/>